<evidence type="ECO:0000313" key="25">
    <source>
        <dbReference type="Proteomes" id="UP000029844"/>
    </source>
</evidence>
<dbReference type="RefSeq" id="WP_036085906.1">
    <property type="nucleotide sequence ID" value="NZ_CBCSHQ010000004.1"/>
</dbReference>
<dbReference type="EMBL" id="JAARYH010000001">
    <property type="protein sequence ID" value="MBC2165407.1"/>
    <property type="molecule type" value="Genomic_DNA"/>
</dbReference>
<dbReference type="EMBL" id="JAARYY010000001">
    <property type="protein sequence ID" value="MBC2242658.1"/>
    <property type="molecule type" value="Genomic_DNA"/>
</dbReference>
<dbReference type="EMBL" id="JAARUV010000001">
    <property type="protein sequence ID" value="MBC1777887.1"/>
    <property type="molecule type" value="Genomic_DNA"/>
</dbReference>
<dbReference type="Proteomes" id="UP000541955">
    <property type="component" value="Unassembled WGS sequence"/>
</dbReference>
<dbReference type="EMBL" id="JAAROV010000001">
    <property type="protein sequence ID" value="MBC1315617.1"/>
    <property type="molecule type" value="Genomic_DNA"/>
</dbReference>
<dbReference type="EMBL" id="JAARMV010000002">
    <property type="protein sequence ID" value="MBC2372553.1"/>
    <property type="molecule type" value="Genomic_DNA"/>
</dbReference>
<dbReference type="EMBL" id="JAAROL010000001">
    <property type="protein sequence ID" value="MBC1330768.1"/>
    <property type="molecule type" value="Genomic_DNA"/>
</dbReference>
<evidence type="ECO:0000313" key="17">
    <source>
        <dbReference type="EMBL" id="MBC2116014.1"/>
    </source>
</evidence>
<dbReference type="EMBL" id="JNFA01000023">
    <property type="protein sequence ID" value="KGL40701.1"/>
    <property type="molecule type" value="Genomic_DNA"/>
</dbReference>
<name>A0A099W7F0_9LIST</name>
<dbReference type="EMBL" id="JAARXI010000002">
    <property type="protein sequence ID" value="MBC2116014.1"/>
    <property type="molecule type" value="Genomic_DNA"/>
</dbReference>
<evidence type="ECO:0000313" key="19">
    <source>
        <dbReference type="EMBL" id="MBC2239068.1"/>
    </source>
</evidence>
<comment type="subcellular location">
    <subcellularLocation>
        <location evidence="5">Cytoplasm</location>
    </subcellularLocation>
    <text evidence="5">Localizes to the division site, in a FtsZ-dependent manner.</text>
</comment>
<evidence type="ECO:0000313" key="37">
    <source>
        <dbReference type="Proteomes" id="UP000548082"/>
    </source>
</evidence>
<accession>A0A099W7F0</accession>
<dbReference type="eggNOG" id="COG1799">
    <property type="taxonomic scope" value="Bacteria"/>
</dbReference>
<comment type="caution">
    <text evidence="6">The sequence shown here is derived from an EMBL/GenBank/DDBJ whole genome shotgun (WGS) entry which is preliminary data.</text>
</comment>
<dbReference type="GO" id="GO:0000917">
    <property type="term" value="P:division septum assembly"/>
    <property type="evidence" value="ECO:0007669"/>
    <property type="project" value="UniProtKB-KW"/>
</dbReference>
<dbReference type="InterPro" id="IPR038594">
    <property type="entry name" value="SepF-like_sf"/>
</dbReference>
<dbReference type="GO" id="GO:0043093">
    <property type="term" value="P:FtsZ-dependent cytokinesis"/>
    <property type="evidence" value="ECO:0007669"/>
    <property type="project" value="UniProtKB-UniRule"/>
</dbReference>
<dbReference type="Proteomes" id="UP000546244">
    <property type="component" value="Unassembled WGS sequence"/>
</dbReference>
<evidence type="ECO:0000313" key="26">
    <source>
        <dbReference type="Proteomes" id="UP000519573"/>
    </source>
</evidence>
<dbReference type="Proteomes" id="UP000574104">
    <property type="component" value="Unassembled WGS sequence"/>
</dbReference>
<dbReference type="Proteomes" id="UP000544413">
    <property type="component" value="Unassembled WGS sequence"/>
</dbReference>
<dbReference type="EMBL" id="JAARZA010000001">
    <property type="protein sequence ID" value="MBC2239068.1"/>
    <property type="molecule type" value="Genomic_DNA"/>
</dbReference>
<reference evidence="26 27" key="2">
    <citation type="submission" date="2020-03" db="EMBL/GenBank/DDBJ databases">
        <title>Soil Listeria distribution.</title>
        <authorList>
            <person name="Liao J."/>
            <person name="Wiedmann M."/>
        </authorList>
    </citation>
    <scope>NUCLEOTIDE SEQUENCE [LARGE SCALE GENOMIC DNA]</scope>
    <source>
        <strain evidence="23 40">FSL L7-0039</strain>
        <strain evidence="22 31">FSL L7-0051</strain>
        <strain evidence="21 42">FSL L7-0054</strain>
        <strain evidence="19 39">FSL L7-0149</strain>
        <strain evidence="20 38">FSL L7-0153</strain>
        <strain evidence="18 26">FSL L7-0245</strain>
        <strain evidence="17 27">FSL L7-0360</strain>
        <strain evidence="16 35">FSL L7-0435</strain>
        <strain evidence="14 29">FSL L7-0978</strain>
        <strain evidence="15 37">FSL L7-0990</strain>
        <strain evidence="13 36">FSL L7-1017</strain>
        <strain evidence="12 41">FSL L7-1299</strain>
        <strain evidence="10 30">FSL L7-1387</strain>
        <strain evidence="11 43">FSL L7-1427</strain>
        <strain evidence="9 33">FSL L7-1658</strain>
        <strain evidence="7 32">FSL L7-1816</strain>
        <strain evidence="8 28">FSL L7-1833</strain>
        <strain evidence="24 34">FSL L7-1850</strain>
    </source>
</reference>
<evidence type="ECO:0000313" key="38">
    <source>
        <dbReference type="Proteomes" id="UP000550367"/>
    </source>
</evidence>
<evidence type="ECO:0000313" key="35">
    <source>
        <dbReference type="Proteomes" id="UP000546806"/>
    </source>
</evidence>
<evidence type="ECO:0000313" key="30">
    <source>
        <dbReference type="Proteomes" id="UP000541955"/>
    </source>
</evidence>
<evidence type="ECO:0000313" key="21">
    <source>
        <dbReference type="EMBL" id="MBC2282956.1"/>
    </source>
</evidence>
<protein>
    <recommendedName>
        <fullName evidence="5">Cell division protein SepF</fullName>
    </recommendedName>
</protein>
<evidence type="ECO:0000313" key="20">
    <source>
        <dbReference type="EMBL" id="MBC2242658.1"/>
    </source>
</evidence>
<evidence type="ECO:0000313" key="40">
    <source>
        <dbReference type="Proteomes" id="UP000565628"/>
    </source>
</evidence>
<evidence type="ECO:0000313" key="29">
    <source>
        <dbReference type="Proteomes" id="UP000539064"/>
    </source>
</evidence>
<keyword evidence="5" id="KW-0963">Cytoplasm</keyword>
<dbReference type="Proteomes" id="UP000565628">
    <property type="component" value="Unassembled WGS sequence"/>
</dbReference>
<evidence type="ECO:0000256" key="5">
    <source>
        <dbReference type="HAMAP-Rule" id="MF_01197"/>
    </source>
</evidence>
<dbReference type="Gene3D" id="3.30.110.150">
    <property type="entry name" value="SepF-like protein"/>
    <property type="match status" value="1"/>
</dbReference>
<evidence type="ECO:0000313" key="32">
    <source>
        <dbReference type="Proteomes" id="UP000543379"/>
    </source>
</evidence>
<evidence type="ECO:0000313" key="22">
    <source>
        <dbReference type="EMBL" id="MBC2292015.1"/>
    </source>
</evidence>
<dbReference type="Proteomes" id="UP000586951">
    <property type="component" value="Unassembled WGS sequence"/>
</dbReference>
<evidence type="ECO:0000313" key="27">
    <source>
        <dbReference type="Proteomes" id="UP000529446"/>
    </source>
</evidence>
<evidence type="ECO:0000313" key="42">
    <source>
        <dbReference type="Proteomes" id="UP000585696"/>
    </source>
</evidence>
<dbReference type="InterPro" id="IPR023052">
    <property type="entry name" value="Cell_div_SepF"/>
</dbReference>
<dbReference type="EMBL" id="JAARSH010000003">
    <property type="protein sequence ID" value="MBC1615713.1"/>
    <property type="molecule type" value="Genomic_DNA"/>
</dbReference>
<dbReference type="Proteomes" id="UP000553016">
    <property type="component" value="Unassembled WGS sequence"/>
</dbReference>
<dbReference type="Proteomes" id="UP000029844">
    <property type="component" value="Unassembled WGS sequence"/>
</dbReference>
<dbReference type="EMBL" id="JAARWW010000004">
    <property type="protein sequence ID" value="MBC2004049.1"/>
    <property type="molecule type" value="Genomic_DNA"/>
</dbReference>
<evidence type="ECO:0000313" key="11">
    <source>
        <dbReference type="EMBL" id="MBC1564433.1"/>
    </source>
</evidence>
<proteinExistence type="inferred from homology"/>
<evidence type="ECO:0000256" key="3">
    <source>
        <dbReference type="ARBA" id="ARBA00023306"/>
    </source>
</evidence>
<dbReference type="AlphaFoldDB" id="A0A099W7F0"/>
<comment type="function">
    <text evidence="4 5">Cell division protein that is part of the divisome complex and is recruited early to the Z-ring. Probably stimulates Z-ring formation, perhaps through the cross-linking of FtsZ protofilaments. Its function overlaps with FtsA.</text>
</comment>
<dbReference type="Proteomes" id="UP000532866">
    <property type="component" value="Unassembled WGS sequence"/>
</dbReference>
<dbReference type="InterPro" id="IPR007561">
    <property type="entry name" value="Cell_div_SepF/SepF-rel"/>
</dbReference>
<dbReference type="OrthoDB" id="9815206at2"/>
<evidence type="ECO:0000313" key="31">
    <source>
        <dbReference type="Proteomes" id="UP000543005"/>
    </source>
</evidence>
<comment type="subunit">
    <text evidence="5">Homodimer. Interacts with FtsZ.</text>
</comment>
<dbReference type="Proteomes" id="UP000548082">
    <property type="component" value="Unassembled WGS sequence"/>
</dbReference>
<evidence type="ECO:0000313" key="10">
    <source>
        <dbReference type="EMBL" id="MBC1560660.1"/>
    </source>
</evidence>
<evidence type="ECO:0000313" key="16">
    <source>
        <dbReference type="EMBL" id="MBC2004049.1"/>
    </source>
</evidence>
<dbReference type="EMBL" id="JAARPT010000001">
    <property type="protein sequence ID" value="MBC1400561.1"/>
    <property type="molecule type" value="Genomic_DNA"/>
</dbReference>
<dbReference type="Proteomes" id="UP000529446">
    <property type="component" value="Unassembled WGS sequence"/>
</dbReference>
<evidence type="ECO:0000313" key="8">
    <source>
        <dbReference type="EMBL" id="MBC1330768.1"/>
    </source>
</evidence>
<evidence type="ECO:0000313" key="18">
    <source>
        <dbReference type="EMBL" id="MBC2165407.1"/>
    </source>
</evidence>
<evidence type="ECO:0000313" key="33">
    <source>
        <dbReference type="Proteomes" id="UP000544413"/>
    </source>
</evidence>
<dbReference type="GO" id="GO:0005737">
    <property type="term" value="C:cytoplasm"/>
    <property type="evidence" value="ECO:0007669"/>
    <property type="project" value="UniProtKB-SubCell"/>
</dbReference>
<evidence type="ECO:0000313" key="23">
    <source>
        <dbReference type="EMBL" id="MBC2309881.1"/>
    </source>
</evidence>
<evidence type="ECO:0000313" key="36">
    <source>
        <dbReference type="Proteomes" id="UP000547643"/>
    </source>
</evidence>
<evidence type="ECO:0000313" key="14">
    <source>
        <dbReference type="EMBL" id="MBC1792010.1"/>
    </source>
</evidence>
<dbReference type="STRING" id="1552123.EP57_09090"/>
<dbReference type="EMBL" id="JAARRW010000001">
    <property type="protein sequence ID" value="MBC1560660.1"/>
    <property type="molecule type" value="Genomic_DNA"/>
</dbReference>
<evidence type="ECO:0000313" key="43">
    <source>
        <dbReference type="Proteomes" id="UP000586951"/>
    </source>
</evidence>
<keyword evidence="3 5" id="KW-0131">Cell cycle</keyword>
<keyword evidence="25" id="KW-1185">Reference proteome</keyword>
<reference evidence="6 25" key="1">
    <citation type="submission" date="2014-05" db="EMBL/GenBank/DDBJ databases">
        <title>Novel Listeriaceae from food processing environments.</title>
        <authorList>
            <person name="den Bakker H.C."/>
        </authorList>
    </citation>
    <scope>NUCLEOTIDE SEQUENCE [LARGE SCALE GENOMIC DNA]</scope>
    <source>
        <strain evidence="6 25">FSL A5-0281</strain>
    </source>
</reference>
<evidence type="ECO:0000313" key="41">
    <source>
        <dbReference type="Proteomes" id="UP000574104"/>
    </source>
</evidence>
<evidence type="ECO:0000313" key="28">
    <source>
        <dbReference type="Proteomes" id="UP000532866"/>
    </source>
</evidence>
<dbReference type="EMBL" id="JAARVG010000001">
    <property type="protein sequence ID" value="MBC1792010.1"/>
    <property type="molecule type" value="Genomic_DNA"/>
</dbReference>
<dbReference type="EMBL" id="JAARZT010000003">
    <property type="protein sequence ID" value="MBC2292015.1"/>
    <property type="molecule type" value="Genomic_DNA"/>
</dbReference>
<organism evidence="6 25">
    <name type="scientific">Listeria booriae</name>
    <dbReference type="NCBI Taxonomy" id="1552123"/>
    <lineage>
        <taxon>Bacteria</taxon>
        <taxon>Bacillati</taxon>
        <taxon>Bacillota</taxon>
        <taxon>Bacilli</taxon>
        <taxon>Bacillales</taxon>
        <taxon>Listeriaceae</taxon>
        <taxon>Listeria</taxon>
    </lineage>
</organism>
<evidence type="ECO:0000313" key="13">
    <source>
        <dbReference type="EMBL" id="MBC1777887.1"/>
    </source>
</evidence>
<dbReference type="EMBL" id="JAARRU010000001">
    <property type="protein sequence ID" value="MBC1564433.1"/>
    <property type="molecule type" value="Genomic_DNA"/>
</dbReference>
<dbReference type="Proteomes" id="UP000539064">
    <property type="component" value="Unassembled WGS sequence"/>
</dbReference>
<dbReference type="EMBL" id="JAASWV010000003">
    <property type="protein sequence ID" value="MBC2309881.1"/>
    <property type="molecule type" value="Genomic_DNA"/>
</dbReference>
<dbReference type="Proteomes" id="UP000550367">
    <property type="component" value="Unassembled WGS sequence"/>
</dbReference>
<evidence type="ECO:0000313" key="24">
    <source>
        <dbReference type="EMBL" id="MBC2372553.1"/>
    </source>
</evidence>
<dbReference type="PANTHER" id="PTHR35798:SF1">
    <property type="entry name" value="CELL DIVISION PROTEIN SEPF"/>
    <property type="match status" value="1"/>
</dbReference>
<keyword evidence="1 5" id="KW-0132">Cell division</keyword>
<evidence type="ECO:0000313" key="6">
    <source>
        <dbReference type="EMBL" id="KGL40701.1"/>
    </source>
</evidence>
<keyword evidence="2 5" id="KW-0717">Septation</keyword>
<dbReference type="Proteomes" id="UP000543005">
    <property type="component" value="Unassembled WGS sequence"/>
</dbReference>
<evidence type="ECO:0000256" key="1">
    <source>
        <dbReference type="ARBA" id="ARBA00022618"/>
    </source>
</evidence>
<evidence type="ECO:0000313" key="39">
    <source>
        <dbReference type="Proteomes" id="UP000553016"/>
    </source>
</evidence>
<dbReference type="Proteomes" id="UP000519573">
    <property type="component" value="Unassembled WGS sequence"/>
</dbReference>
<evidence type="ECO:0000256" key="4">
    <source>
        <dbReference type="ARBA" id="ARBA00044936"/>
    </source>
</evidence>
<dbReference type="Proteomes" id="UP000547643">
    <property type="component" value="Unassembled WGS sequence"/>
</dbReference>
<sequence length="164" mass="18877">MGLKDKFKSYFFLDEEGEEYYEEEQQPVAAKPQQQYIREVPAEKKMKKPTAKNYFTNQNDAVDEHKVVSMNGAQFSSQMVLVEPRVYAEAQELSDYLKEYKTVVVNLQRISHDQAIRIVDFLSGTVYALGGDIQRIGNNIFLCTPENVEVDGAISEMLEEQDFM</sequence>
<dbReference type="Proteomes" id="UP000543379">
    <property type="component" value="Unassembled WGS sequence"/>
</dbReference>
<dbReference type="GeneID" id="58717527"/>
<evidence type="ECO:0000313" key="7">
    <source>
        <dbReference type="EMBL" id="MBC1315617.1"/>
    </source>
</evidence>
<gene>
    <name evidence="5" type="primary">sepF</name>
    <name evidence="6" type="ORF">EP57_09090</name>
    <name evidence="8" type="ORF">HB759_02280</name>
    <name evidence="7" type="ORF">HB811_02420</name>
    <name evidence="9" type="ORF">HB836_03050</name>
    <name evidence="10" type="ORF">HB902_01160</name>
    <name evidence="12" type="ORF">HB904_05915</name>
    <name evidence="11" type="ORF">HB907_03390</name>
    <name evidence="24" type="ORF">HBP98_11130</name>
    <name evidence="13" type="ORF">HCA46_03475</name>
    <name evidence="14" type="ORF">HCA52_01165</name>
    <name evidence="15" type="ORF">HCA55_00935</name>
    <name evidence="16" type="ORF">HCA78_09735</name>
    <name evidence="17" type="ORF">HCB06_05220</name>
    <name evidence="20" type="ORF">HCB25_01190</name>
    <name evidence="18" type="ORF">HCB26_02300</name>
    <name evidence="19" type="ORF">HCB35_01165</name>
    <name evidence="21" type="ORF">HCB69_01025</name>
    <name evidence="22" type="ORF">HCC36_02120</name>
    <name evidence="23" type="ORF">HCJ81_03225</name>
</gene>
<dbReference type="Pfam" id="PF04472">
    <property type="entry name" value="SepF"/>
    <property type="match status" value="1"/>
</dbReference>
<dbReference type="Proteomes" id="UP000546806">
    <property type="component" value="Unassembled WGS sequence"/>
</dbReference>
<evidence type="ECO:0000313" key="9">
    <source>
        <dbReference type="EMBL" id="MBC1400561.1"/>
    </source>
</evidence>
<dbReference type="Proteomes" id="UP000585696">
    <property type="component" value="Unassembled WGS sequence"/>
</dbReference>
<evidence type="ECO:0000313" key="12">
    <source>
        <dbReference type="EMBL" id="MBC1615713.1"/>
    </source>
</evidence>
<dbReference type="EMBL" id="JAARVD010000001">
    <property type="protein sequence ID" value="MBC1795262.1"/>
    <property type="molecule type" value="Genomic_DNA"/>
</dbReference>
<evidence type="ECO:0000256" key="2">
    <source>
        <dbReference type="ARBA" id="ARBA00023210"/>
    </source>
</evidence>
<dbReference type="EMBL" id="JAARZS010000002">
    <property type="protein sequence ID" value="MBC2282956.1"/>
    <property type="molecule type" value="Genomic_DNA"/>
</dbReference>
<dbReference type="HAMAP" id="MF_01197">
    <property type="entry name" value="SepF"/>
    <property type="match status" value="1"/>
</dbReference>
<evidence type="ECO:0000313" key="15">
    <source>
        <dbReference type="EMBL" id="MBC1795262.1"/>
    </source>
</evidence>
<dbReference type="PANTHER" id="PTHR35798">
    <property type="entry name" value="CELL DIVISION PROTEIN SEPF"/>
    <property type="match status" value="1"/>
</dbReference>
<comment type="similarity">
    <text evidence="5">Belongs to the SepF family.</text>
</comment>
<evidence type="ECO:0000313" key="34">
    <source>
        <dbReference type="Proteomes" id="UP000546244"/>
    </source>
</evidence>